<dbReference type="SUPFAM" id="SSF46785">
    <property type="entry name" value="Winged helix' DNA-binding domain"/>
    <property type="match status" value="1"/>
</dbReference>
<keyword evidence="3" id="KW-0238">DNA-binding</keyword>
<dbReference type="Gene3D" id="3.40.190.290">
    <property type="match status" value="1"/>
</dbReference>
<evidence type="ECO:0000313" key="6">
    <source>
        <dbReference type="EMBL" id="OPA80069.1"/>
    </source>
</evidence>
<dbReference type="AlphaFoldDB" id="A0A1T2XJL4"/>
<dbReference type="PANTHER" id="PTHR30126">
    <property type="entry name" value="HTH-TYPE TRANSCRIPTIONAL REGULATOR"/>
    <property type="match status" value="1"/>
</dbReference>
<comment type="caution">
    <text evidence="6">The sequence shown here is derived from an EMBL/GenBank/DDBJ whole genome shotgun (WGS) entry which is preliminary data.</text>
</comment>
<dbReference type="STRING" id="1324314.BVG16_04785"/>
<keyword evidence="4" id="KW-0804">Transcription</keyword>
<dbReference type="InterPro" id="IPR036388">
    <property type="entry name" value="WH-like_DNA-bd_sf"/>
</dbReference>
<evidence type="ECO:0000313" key="7">
    <source>
        <dbReference type="Proteomes" id="UP000190188"/>
    </source>
</evidence>
<evidence type="ECO:0000256" key="1">
    <source>
        <dbReference type="ARBA" id="ARBA00009437"/>
    </source>
</evidence>
<keyword evidence="2" id="KW-0805">Transcription regulation</keyword>
<comment type="similarity">
    <text evidence="1">Belongs to the LysR transcriptional regulatory family.</text>
</comment>
<dbReference type="CDD" id="cd05466">
    <property type="entry name" value="PBP2_LTTR_substrate"/>
    <property type="match status" value="1"/>
</dbReference>
<sequence length="309" mass="35181">MLEMMHYFAAVVEHSSLNKASQLLNLSQPALSRKITKLEEQLGIELFTRNGKRLELTRIGQLTYEFALELRQIERDLLQTIAEYKATDKSTITIGASLTTLQSTLPDLINVFLTKYPNTEMKAITGKTHEIVTLVREKKVDIGLVASLINEPNLHCLPLFEDHLVLVLPNQHPLNNKKPIDIQHLNGLPMILFSRGTWYRILTDDLFHRIRVIPDVRMEIDSFEAIIRLLATGKSATLLPQSYLRTQMLEDNGLTVVHLRELEQTKRTTSLIYADPTSLSTSAQLLIQEASNYVKLQSFAAKQKAMDRH</sequence>
<evidence type="ECO:0000256" key="4">
    <source>
        <dbReference type="ARBA" id="ARBA00023163"/>
    </source>
</evidence>
<feature type="domain" description="HTH lysR-type" evidence="5">
    <location>
        <begin position="1"/>
        <end position="57"/>
    </location>
</feature>
<dbReference type="RefSeq" id="WP_078497414.1">
    <property type="nucleotide sequence ID" value="NZ_MSZX01000002.1"/>
</dbReference>
<dbReference type="PROSITE" id="PS50931">
    <property type="entry name" value="HTH_LYSR"/>
    <property type="match status" value="1"/>
</dbReference>
<dbReference type="GO" id="GO:0003700">
    <property type="term" value="F:DNA-binding transcription factor activity"/>
    <property type="evidence" value="ECO:0007669"/>
    <property type="project" value="InterPro"/>
</dbReference>
<protein>
    <submittedName>
        <fullName evidence="6">LysR family transcriptional regulator</fullName>
    </submittedName>
</protein>
<dbReference type="EMBL" id="MSZX01000002">
    <property type="protein sequence ID" value="OPA80069.1"/>
    <property type="molecule type" value="Genomic_DNA"/>
</dbReference>
<dbReference type="Gene3D" id="1.10.10.10">
    <property type="entry name" value="Winged helix-like DNA-binding domain superfamily/Winged helix DNA-binding domain"/>
    <property type="match status" value="1"/>
</dbReference>
<dbReference type="InterPro" id="IPR036390">
    <property type="entry name" value="WH_DNA-bd_sf"/>
</dbReference>
<accession>A0A1T2XJL4</accession>
<organism evidence="6 7">
    <name type="scientific">Paenibacillus selenitireducens</name>
    <dbReference type="NCBI Taxonomy" id="1324314"/>
    <lineage>
        <taxon>Bacteria</taxon>
        <taxon>Bacillati</taxon>
        <taxon>Bacillota</taxon>
        <taxon>Bacilli</taxon>
        <taxon>Bacillales</taxon>
        <taxon>Paenibacillaceae</taxon>
        <taxon>Paenibacillus</taxon>
    </lineage>
</organism>
<dbReference type="PRINTS" id="PR00039">
    <property type="entry name" value="HTHLYSR"/>
</dbReference>
<dbReference type="InterPro" id="IPR000847">
    <property type="entry name" value="LysR_HTH_N"/>
</dbReference>
<dbReference type="PANTHER" id="PTHR30126:SF40">
    <property type="entry name" value="HTH-TYPE TRANSCRIPTIONAL REGULATOR GLTR"/>
    <property type="match status" value="1"/>
</dbReference>
<dbReference type="Pfam" id="PF00126">
    <property type="entry name" value="HTH_1"/>
    <property type="match status" value="1"/>
</dbReference>
<name>A0A1T2XJL4_9BACL</name>
<dbReference type="Proteomes" id="UP000190188">
    <property type="component" value="Unassembled WGS sequence"/>
</dbReference>
<keyword evidence="7" id="KW-1185">Reference proteome</keyword>
<evidence type="ECO:0000256" key="3">
    <source>
        <dbReference type="ARBA" id="ARBA00023125"/>
    </source>
</evidence>
<dbReference type="OrthoDB" id="2659059at2"/>
<evidence type="ECO:0000259" key="5">
    <source>
        <dbReference type="PROSITE" id="PS50931"/>
    </source>
</evidence>
<evidence type="ECO:0000256" key="2">
    <source>
        <dbReference type="ARBA" id="ARBA00023015"/>
    </source>
</evidence>
<gene>
    <name evidence="6" type="ORF">BVG16_04785</name>
</gene>
<dbReference type="Pfam" id="PF03466">
    <property type="entry name" value="LysR_substrate"/>
    <property type="match status" value="1"/>
</dbReference>
<reference evidence="6 7" key="1">
    <citation type="submission" date="2017-01" db="EMBL/GenBank/DDBJ databases">
        <title>Genome analysis of Paenibacillus selenitrireducens ES3-24.</title>
        <authorList>
            <person name="Xu D."/>
            <person name="Yao R."/>
            <person name="Zheng S."/>
        </authorList>
    </citation>
    <scope>NUCLEOTIDE SEQUENCE [LARGE SCALE GENOMIC DNA]</scope>
    <source>
        <strain evidence="6 7">ES3-24</strain>
    </source>
</reference>
<proteinExistence type="inferred from homology"/>
<dbReference type="FunFam" id="1.10.10.10:FF:000001">
    <property type="entry name" value="LysR family transcriptional regulator"/>
    <property type="match status" value="1"/>
</dbReference>
<dbReference type="InterPro" id="IPR005119">
    <property type="entry name" value="LysR_subst-bd"/>
</dbReference>
<dbReference type="SUPFAM" id="SSF53850">
    <property type="entry name" value="Periplasmic binding protein-like II"/>
    <property type="match status" value="1"/>
</dbReference>
<dbReference type="GO" id="GO:0000976">
    <property type="term" value="F:transcription cis-regulatory region binding"/>
    <property type="evidence" value="ECO:0007669"/>
    <property type="project" value="TreeGrafter"/>
</dbReference>